<evidence type="ECO:0000256" key="3">
    <source>
        <dbReference type="ARBA" id="ARBA00022741"/>
    </source>
</evidence>
<keyword evidence="6 7" id="KW-0472">Membrane</keyword>
<dbReference type="Gene3D" id="1.20.1560.10">
    <property type="entry name" value="ABC transporter type 1, transmembrane domain"/>
    <property type="match status" value="1"/>
</dbReference>
<feature type="transmembrane region" description="Helical" evidence="7">
    <location>
        <begin position="12"/>
        <end position="35"/>
    </location>
</feature>
<evidence type="ECO:0000259" key="9">
    <source>
        <dbReference type="PROSITE" id="PS50929"/>
    </source>
</evidence>
<feature type="domain" description="ABC transmembrane type-1" evidence="9">
    <location>
        <begin position="128"/>
        <end position="400"/>
    </location>
</feature>
<feature type="transmembrane region" description="Helical" evidence="7">
    <location>
        <begin position="234"/>
        <end position="254"/>
    </location>
</feature>
<dbReference type="SUPFAM" id="SSF90123">
    <property type="entry name" value="ABC transporter transmembrane region"/>
    <property type="match status" value="1"/>
</dbReference>
<feature type="domain" description="ABC transporter" evidence="8">
    <location>
        <begin position="435"/>
        <end position="640"/>
    </location>
</feature>
<dbReference type="RefSeq" id="WP_271340444.1">
    <property type="nucleotide sequence ID" value="NZ_JAQKAB010000004.1"/>
</dbReference>
<protein>
    <submittedName>
        <fullName evidence="10">Cyclic peptide export ABC transporter</fullName>
    </submittedName>
</protein>
<dbReference type="SUPFAM" id="SSF52540">
    <property type="entry name" value="P-loop containing nucleoside triphosphate hydrolases"/>
    <property type="match status" value="1"/>
</dbReference>
<sequence length="640" mass="73125">MNFSSEQSLADIGRALTGVSFVISVFICIMIFMLGRVIIKALKKERLFVMSAKSSLLFGIAAVMCGLLLYFLHIFFQWLRTEVVDLQSIGFQISCVYWLLSGLVGLWFLYFSFTLFYRQEKQIQFLPLVINGAISGLSNTFVIYIINQSLNVQGNFTNGLFYAFLVGLVVHIMAERYIRTKIAVLTNQVIYEKRVALIDKTLHIPFERMERFEKGKISACLNNDTEKISEGMHLAVTGATNLITLFFCLIYLGILSFWGLILSLAVVVITILINLIVAGEANRLFEQTRDIQNKFFGFINDMLAGFKELALNRARRKAFQENFEGACEDYRRKGTKADLKFANAFIMEDIILLSVVGFVAFLFPVIFHMQGDLLYNYVFIFLYMIGPVTYLLHSFPQIMQIHVSWKRMTSLMSEVSELEKDDETDVEVSGKEVTLTLKGVQFEYKGLTENFSVGPIDYEFKPGELTFITGGNGSGKSTFAKLITGLYPADRGEMLINGIPKTPEQIKEYYSAIFSDFYLFDRLYGIEIGGREKEINNLLELLRIQDKVSIKDGEFSTTKLSTGQKKRLALLVAYLEDRPICLFDEWAADQDPGYRKFFYHHLLPQLRDKGKCVIAITHDDHYFHTADHLVKMDQGQFVEN</sequence>
<feature type="transmembrane region" description="Helical" evidence="7">
    <location>
        <begin position="56"/>
        <end position="76"/>
    </location>
</feature>
<feature type="transmembrane region" description="Helical" evidence="7">
    <location>
        <begin position="341"/>
        <end position="367"/>
    </location>
</feature>
<dbReference type="NCBIfam" id="TIGR01194">
    <property type="entry name" value="cyc_pep_trnsptr"/>
    <property type="match status" value="1"/>
</dbReference>
<dbReference type="Proteomes" id="UP001211894">
    <property type="component" value="Unassembled WGS sequence"/>
</dbReference>
<evidence type="ECO:0000256" key="5">
    <source>
        <dbReference type="ARBA" id="ARBA00022989"/>
    </source>
</evidence>
<dbReference type="Gene3D" id="3.40.50.300">
    <property type="entry name" value="P-loop containing nucleotide triphosphate hydrolases"/>
    <property type="match status" value="1"/>
</dbReference>
<dbReference type="InterPro" id="IPR011527">
    <property type="entry name" value="ABC1_TM_dom"/>
</dbReference>
<dbReference type="InterPro" id="IPR003593">
    <property type="entry name" value="AAA+_ATPase"/>
</dbReference>
<dbReference type="EMBL" id="JAQKAB010000004">
    <property type="protein sequence ID" value="MDA7026598.1"/>
    <property type="molecule type" value="Genomic_DNA"/>
</dbReference>
<dbReference type="InterPro" id="IPR003439">
    <property type="entry name" value="ABC_transporter-like_ATP-bd"/>
</dbReference>
<evidence type="ECO:0000313" key="10">
    <source>
        <dbReference type="EMBL" id="MDA7026598.1"/>
    </source>
</evidence>
<evidence type="ECO:0000313" key="11">
    <source>
        <dbReference type="Proteomes" id="UP001211894"/>
    </source>
</evidence>
<keyword evidence="3" id="KW-0547">Nucleotide-binding</keyword>
<dbReference type="PANTHER" id="PTHR24221">
    <property type="entry name" value="ATP-BINDING CASSETTE SUB-FAMILY B"/>
    <property type="match status" value="1"/>
</dbReference>
<dbReference type="SMART" id="SM00382">
    <property type="entry name" value="AAA"/>
    <property type="match status" value="1"/>
</dbReference>
<comment type="subcellular location">
    <subcellularLocation>
        <location evidence="1">Cell membrane</location>
        <topology evidence="1">Multi-pass membrane protein</topology>
    </subcellularLocation>
</comment>
<accession>A0ABT4X2S6</accession>
<gene>
    <name evidence="10" type="ORF">PJ311_08235</name>
</gene>
<dbReference type="PROSITE" id="PS50929">
    <property type="entry name" value="ABC_TM1F"/>
    <property type="match status" value="1"/>
</dbReference>
<feature type="transmembrane region" description="Helical" evidence="7">
    <location>
        <begin position="159"/>
        <end position="178"/>
    </location>
</feature>
<dbReference type="Pfam" id="PF00664">
    <property type="entry name" value="ABC_membrane"/>
    <property type="match status" value="1"/>
</dbReference>
<dbReference type="InterPro" id="IPR036640">
    <property type="entry name" value="ABC1_TM_sf"/>
</dbReference>
<evidence type="ECO:0000256" key="1">
    <source>
        <dbReference type="ARBA" id="ARBA00004651"/>
    </source>
</evidence>
<proteinExistence type="predicted"/>
<dbReference type="Pfam" id="PF00005">
    <property type="entry name" value="ABC_tran"/>
    <property type="match status" value="1"/>
</dbReference>
<evidence type="ECO:0000256" key="6">
    <source>
        <dbReference type="ARBA" id="ARBA00023136"/>
    </source>
</evidence>
<organism evidence="10 11">
    <name type="scientific">Bacillus changyiensis</name>
    <dbReference type="NCBI Taxonomy" id="3004103"/>
    <lineage>
        <taxon>Bacteria</taxon>
        <taxon>Bacillati</taxon>
        <taxon>Bacillota</taxon>
        <taxon>Bacilli</taxon>
        <taxon>Bacillales</taxon>
        <taxon>Bacillaceae</taxon>
        <taxon>Bacillus</taxon>
    </lineage>
</organism>
<keyword evidence="2 7" id="KW-0812">Transmembrane</keyword>
<keyword evidence="4" id="KW-0067">ATP-binding</keyword>
<evidence type="ECO:0000256" key="7">
    <source>
        <dbReference type="SAM" id="Phobius"/>
    </source>
</evidence>
<dbReference type="PROSITE" id="PS50893">
    <property type="entry name" value="ABC_TRANSPORTER_2"/>
    <property type="match status" value="1"/>
</dbReference>
<feature type="transmembrane region" description="Helical" evidence="7">
    <location>
        <begin position="260"/>
        <end position="279"/>
    </location>
</feature>
<reference evidence="10 11" key="1">
    <citation type="submission" date="2023-01" db="EMBL/GenBank/DDBJ databases">
        <title>Bacillus changyiensis sp. nov., isolated from a coastal deposit.</title>
        <authorList>
            <person name="Xiao G."/>
            <person name="Lai Q."/>
            <person name="Hu Z."/>
            <person name="Shao Z."/>
        </authorList>
    </citation>
    <scope>NUCLEOTIDE SEQUENCE [LARGE SCALE GENOMIC DNA]</scope>
    <source>
        <strain evidence="10 11">CLL-7-23</strain>
    </source>
</reference>
<name>A0ABT4X2S6_9BACI</name>
<evidence type="ECO:0000259" key="8">
    <source>
        <dbReference type="PROSITE" id="PS50893"/>
    </source>
</evidence>
<keyword evidence="11" id="KW-1185">Reference proteome</keyword>
<dbReference type="InterPro" id="IPR027417">
    <property type="entry name" value="P-loop_NTPase"/>
</dbReference>
<evidence type="ECO:0000256" key="2">
    <source>
        <dbReference type="ARBA" id="ARBA00022692"/>
    </source>
</evidence>
<keyword evidence="5 7" id="KW-1133">Transmembrane helix</keyword>
<evidence type="ECO:0000256" key="4">
    <source>
        <dbReference type="ARBA" id="ARBA00022840"/>
    </source>
</evidence>
<dbReference type="InterPro" id="IPR039421">
    <property type="entry name" value="Type_1_exporter"/>
</dbReference>
<feature type="transmembrane region" description="Helical" evidence="7">
    <location>
        <begin position="96"/>
        <end position="116"/>
    </location>
</feature>
<feature type="transmembrane region" description="Helical" evidence="7">
    <location>
        <begin position="373"/>
        <end position="392"/>
    </location>
</feature>
<dbReference type="InterPro" id="IPR005898">
    <property type="entry name" value="Cyc_pep_transpt_SyrD/YojI"/>
</dbReference>
<feature type="transmembrane region" description="Helical" evidence="7">
    <location>
        <begin position="128"/>
        <end position="147"/>
    </location>
</feature>
<dbReference type="PANTHER" id="PTHR24221:SF654">
    <property type="entry name" value="ATP-BINDING CASSETTE SUB-FAMILY B MEMBER 6"/>
    <property type="match status" value="1"/>
</dbReference>
<comment type="caution">
    <text evidence="10">The sequence shown here is derived from an EMBL/GenBank/DDBJ whole genome shotgun (WGS) entry which is preliminary data.</text>
</comment>